<dbReference type="EMBL" id="CASHSV030000001">
    <property type="protein sequence ID" value="CAJ2632932.1"/>
    <property type="molecule type" value="Genomic_DNA"/>
</dbReference>
<proteinExistence type="predicted"/>
<evidence type="ECO:0000313" key="1">
    <source>
        <dbReference type="EMBL" id="CAJ2632932.1"/>
    </source>
</evidence>
<dbReference type="Proteomes" id="UP001177021">
    <property type="component" value="Unassembled WGS sequence"/>
</dbReference>
<reference evidence="1" key="1">
    <citation type="submission" date="2023-10" db="EMBL/GenBank/DDBJ databases">
        <authorList>
            <person name="Rodriguez Cubillos JULIANA M."/>
            <person name="De Vega J."/>
        </authorList>
    </citation>
    <scope>NUCLEOTIDE SEQUENCE</scope>
</reference>
<protein>
    <submittedName>
        <fullName evidence="1">Uncharacterized protein</fullName>
    </submittedName>
</protein>
<keyword evidence="2" id="KW-1185">Reference proteome</keyword>
<comment type="caution">
    <text evidence="1">The sequence shown here is derived from an EMBL/GenBank/DDBJ whole genome shotgun (WGS) entry which is preliminary data.</text>
</comment>
<evidence type="ECO:0000313" key="2">
    <source>
        <dbReference type="Proteomes" id="UP001177021"/>
    </source>
</evidence>
<sequence length="703" mass="77368">MEDSGKSNHNSSSKLLNSWMLNFQKLALELKCSLCLNLFKQPVLLPCNHLFCSSCLVDGTEIGTCSKCALCKTKYAETDVRHLSFLENMVAIYKNMDATFCANAFQQRSSDNTRVLEQCQTLRNSTGSNKKADKVLHNSHISNGVGVGQNHKSGITMNGKSGELEMSRRGGGNNHIAVKPNSMRCSQTEIGGHMEMDLNQVTQSAPDSPPFCDTKGSDNGCSDQNSEKPLNLERSENSSLTRANTGKGNMKERMAQFRSESSASENEDLTRDLKRQKNLTNGDGIIQQRTSYHNKLVDSPCDSGTNFEKDPGALIPSNAPNDLCPNTSIFCLFCQSFRISEATGPMLHYANGISVAGHAAMQLDVLHVHKACIDWAPQVYFVGDTVKNLKAEVARGAKLKCTKCGLKGAALGCYVKSCRRTYHVPCAMDISTCRWDHVDYLLLCPVHSNVKFPNEKSSHDKQAIQHHPVSSHLPFQQSNQLLGASQDYGKKMVFCGSALSNEEKLLMINFARKVGATVTKCWTSNVTHVIAATDANGACSRTLKVLRAILNGQWILKMDWIRACMEAMNPVEEELYEVDLDNQGCQGGPKAGRLRALANEPKLFNGLKFYFSGDYDLSYKKYLEDLVEGGGGAVLKSKDELEVGRDANLLAVYNLDPPQGCKLGEEVSILWQRLNEAEDLTANTVGHTWILESIAACKLQPFS</sequence>
<accession>A0ACB0ILB2</accession>
<name>A0ACB0ILB2_TRIPR</name>
<organism evidence="1 2">
    <name type="scientific">Trifolium pratense</name>
    <name type="common">Red clover</name>
    <dbReference type="NCBI Taxonomy" id="57577"/>
    <lineage>
        <taxon>Eukaryota</taxon>
        <taxon>Viridiplantae</taxon>
        <taxon>Streptophyta</taxon>
        <taxon>Embryophyta</taxon>
        <taxon>Tracheophyta</taxon>
        <taxon>Spermatophyta</taxon>
        <taxon>Magnoliopsida</taxon>
        <taxon>eudicotyledons</taxon>
        <taxon>Gunneridae</taxon>
        <taxon>Pentapetalae</taxon>
        <taxon>rosids</taxon>
        <taxon>fabids</taxon>
        <taxon>Fabales</taxon>
        <taxon>Fabaceae</taxon>
        <taxon>Papilionoideae</taxon>
        <taxon>50 kb inversion clade</taxon>
        <taxon>NPAAA clade</taxon>
        <taxon>Hologalegina</taxon>
        <taxon>IRL clade</taxon>
        <taxon>Trifolieae</taxon>
        <taxon>Trifolium</taxon>
    </lineage>
</organism>
<gene>
    <name evidence="1" type="ORF">MILVUS5_LOCUS4124</name>
</gene>